<sequence>MIGFTKTAIAVLSILGAVTAAPTAADTEIDYLSVIEVGPGFPTPQELGLTNADLSKPIPASIVSRDLLSKRAPAACWGNPKCHVNDARACFNYLQGLGGRRCEPSNGRVQMCKIGGCAWDARGTRGSSCSDAALGGAWVLNNCNGGGWVAGTNAAFGNGDMIVDVIGR</sequence>
<dbReference type="OrthoDB" id="2112446at2759"/>
<dbReference type="EMBL" id="KI966422">
    <property type="protein sequence ID" value="EWC45982.1"/>
    <property type="molecule type" value="Genomic_DNA"/>
</dbReference>
<feature type="chain" id="PRO_5004893275" description="Ecp2 effector protein domain-containing protein" evidence="1">
    <location>
        <begin position="21"/>
        <end position="168"/>
    </location>
</feature>
<evidence type="ECO:0000256" key="1">
    <source>
        <dbReference type="SAM" id="SignalP"/>
    </source>
</evidence>
<dbReference type="HOGENOM" id="CLU_101873_0_1_1"/>
<gene>
    <name evidence="2" type="ORF">DRE_04775</name>
</gene>
<dbReference type="AlphaFoldDB" id="W7I0I6"/>
<feature type="signal peptide" evidence="1">
    <location>
        <begin position="1"/>
        <end position="20"/>
    </location>
</feature>
<evidence type="ECO:0000313" key="3">
    <source>
        <dbReference type="Proteomes" id="UP000024837"/>
    </source>
</evidence>
<organism evidence="2 3">
    <name type="scientific">Drechslerella stenobrocha 248</name>
    <dbReference type="NCBI Taxonomy" id="1043628"/>
    <lineage>
        <taxon>Eukaryota</taxon>
        <taxon>Fungi</taxon>
        <taxon>Dikarya</taxon>
        <taxon>Ascomycota</taxon>
        <taxon>Pezizomycotina</taxon>
        <taxon>Orbiliomycetes</taxon>
        <taxon>Orbiliales</taxon>
        <taxon>Orbiliaceae</taxon>
        <taxon>Drechslerella</taxon>
    </lineage>
</organism>
<dbReference type="Proteomes" id="UP000024837">
    <property type="component" value="Unassembled WGS sequence"/>
</dbReference>
<keyword evidence="3" id="KW-1185">Reference proteome</keyword>
<protein>
    <recommendedName>
        <fullName evidence="4">Ecp2 effector protein domain-containing protein</fullName>
    </recommendedName>
</protein>
<evidence type="ECO:0000313" key="2">
    <source>
        <dbReference type="EMBL" id="EWC45982.1"/>
    </source>
</evidence>
<reference evidence="2 3" key="1">
    <citation type="submission" date="2013-05" db="EMBL/GenBank/DDBJ databases">
        <title>Drechslerella stenobrocha genome reveals carnivorous origination and mechanical trapping mechanism of predatory fungi.</title>
        <authorList>
            <person name="Liu X."/>
            <person name="Zhang W."/>
            <person name="Liu K."/>
        </authorList>
    </citation>
    <scope>NUCLEOTIDE SEQUENCE [LARGE SCALE GENOMIC DNA]</scope>
    <source>
        <strain evidence="2 3">248</strain>
    </source>
</reference>
<evidence type="ECO:0008006" key="4">
    <source>
        <dbReference type="Google" id="ProtNLM"/>
    </source>
</evidence>
<accession>W7I0I6</accession>
<keyword evidence="1" id="KW-0732">Signal</keyword>
<name>W7I0I6_9PEZI</name>
<proteinExistence type="predicted"/>